<proteinExistence type="predicted"/>
<dbReference type="Proteomes" id="UP000253420">
    <property type="component" value="Unassembled WGS sequence"/>
</dbReference>
<keyword evidence="1" id="KW-0472">Membrane</keyword>
<keyword evidence="1" id="KW-1133">Transmembrane helix</keyword>
<gene>
    <name evidence="2" type="ORF">DUT91_14895</name>
</gene>
<evidence type="ECO:0000256" key="1">
    <source>
        <dbReference type="SAM" id="Phobius"/>
    </source>
</evidence>
<accession>A0A368K0P0</accession>
<evidence type="ECO:0000313" key="2">
    <source>
        <dbReference type="EMBL" id="RCS22791.1"/>
    </source>
</evidence>
<keyword evidence="1" id="KW-0812">Transmembrane</keyword>
<protein>
    <submittedName>
        <fullName evidence="2">Uncharacterized protein</fullName>
    </submittedName>
</protein>
<evidence type="ECO:0000313" key="3">
    <source>
        <dbReference type="Proteomes" id="UP000253420"/>
    </source>
</evidence>
<reference evidence="2 3" key="1">
    <citation type="submission" date="2018-07" db="EMBL/GenBank/DDBJ databases">
        <title>The draft genome of Phyllobacterium salinisoli.</title>
        <authorList>
            <person name="Liu L."/>
            <person name="Li L."/>
            <person name="Zhang X."/>
            <person name="Liang L."/>
        </authorList>
    </citation>
    <scope>NUCLEOTIDE SEQUENCE [LARGE SCALE GENOMIC DNA]</scope>
    <source>
        <strain evidence="2 3">LLAN61</strain>
    </source>
</reference>
<keyword evidence="3" id="KW-1185">Reference proteome</keyword>
<organism evidence="2 3">
    <name type="scientific">Phyllobacterium salinisoli</name>
    <dbReference type="NCBI Taxonomy" id="1899321"/>
    <lineage>
        <taxon>Bacteria</taxon>
        <taxon>Pseudomonadati</taxon>
        <taxon>Pseudomonadota</taxon>
        <taxon>Alphaproteobacteria</taxon>
        <taxon>Hyphomicrobiales</taxon>
        <taxon>Phyllobacteriaceae</taxon>
        <taxon>Phyllobacterium</taxon>
    </lineage>
</organism>
<sequence length="66" mass="7399">MPSKPTRFWAKTLGCRCNAANGMPFWAFILMAIGCTAFAIGYTIFLDWITSPGAEDPFARYRSSDR</sequence>
<dbReference type="PROSITE" id="PS51257">
    <property type="entry name" value="PROKAR_LIPOPROTEIN"/>
    <property type="match status" value="1"/>
</dbReference>
<dbReference type="AlphaFoldDB" id="A0A368K0P0"/>
<name>A0A368K0P0_9HYPH</name>
<feature type="transmembrane region" description="Helical" evidence="1">
    <location>
        <begin position="25"/>
        <end position="45"/>
    </location>
</feature>
<dbReference type="EMBL" id="QOZG01000006">
    <property type="protein sequence ID" value="RCS22791.1"/>
    <property type="molecule type" value="Genomic_DNA"/>
</dbReference>
<comment type="caution">
    <text evidence="2">The sequence shown here is derived from an EMBL/GenBank/DDBJ whole genome shotgun (WGS) entry which is preliminary data.</text>
</comment>